<protein>
    <recommendedName>
        <fullName evidence="3">F-box domain-containing protein</fullName>
    </recommendedName>
</protein>
<sequence length="364" mass="41137">MMRPLLLCPFLLGPSQQDHHTLGADWRIIIILFNRPPTIGQLLKPSAHVQLLFFSRVCCLNTYASLSVMERLPQECRDIVASFLAGYDVKNLVLVSKRKTLVVLQKHGRVGTQLSLYEKLGPLLVNSISQMTELQELGLSLKGWPQEQEENLCQLLMRTRKWDKLKCLKISASPEILCAVLSRCVPETLEAVGIDGDYLTRMYDELGPLLDELIILKVKDHFKALKCLSIQGRSHMLWDPCWTTAVFSDSLSTVCDLLNQTSIQELWLSMPYIHFDRASVLEYLNGPVSDPVEFEDATESELERAYRKLIVDIASACHHIRKLVIVQGSETRFDLVGISPPHKYMGFTLVGISSPGKVMEVKLC</sequence>
<dbReference type="GeneID" id="42046370"/>
<dbReference type="VEuPathDB" id="FungiDB:FPRO_01483"/>
<accession>A0A1L7V4J7</accession>
<name>A0A1L7V4J7_FUSPR</name>
<evidence type="ECO:0008006" key="3">
    <source>
        <dbReference type="Google" id="ProtNLM"/>
    </source>
</evidence>
<dbReference type="AlphaFoldDB" id="A0A1L7V4J7"/>
<evidence type="ECO:0000313" key="1">
    <source>
        <dbReference type="EMBL" id="CZR33997.1"/>
    </source>
</evidence>
<organism evidence="1 2">
    <name type="scientific">Fusarium proliferatum (strain ET1)</name>
    <name type="common">Orchid endophyte fungus</name>
    <dbReference type="NCBI Taxonomy" id="1227346"/>
    <lineage>
        <taxon>Eukaryota</taxon>
        <taxon>Fungi</taxon>
        <taxon>Dikarya</taxon>
        <taxon>Ascomycota</taxon>
        <taxon>Pezizomycotina</taxon>
        <taxon>Sordariomycetes</taxon>
        <taxon>Hypocreomycetidae</taxon>
        <taxon>Hypocreales</taxon>
        <taxon>Nectriaceae</taxon>
        <taxon>Fusarium</taxon>
        <taxon>Fusarium fujikuroi species complex</taxon>
    </lineage>
</organism>
<reference evidence="2" key="1">
    <citation type="journal article" date="2016" name="Genome Biol. Evol.">
        <title>Comparative 'omics' of the Fusarium fujikuroi species complex highlights differences in genetic potential and metabolite synthesis.</title>
        <authorList>
            <person name="Niehaus E.-M."/>
            <person name="Muensterkoetter M."/>
            <person name="Proctor R.H."/>
            <person name="Brown D.W."/>
            <person name="Sharon A."/>
            <person name="Idan Y."/>
            <person name="Oren-Young L."/>
            <person name="Sieber C.M."/>
            <person name="Novak O."/>
            <person name="Pencik A."/>
            <person name="Tarkowska D."/>
            <person name="Hromadova K."/>
            <person name="Freeman S."/>
            <person name="Maymon M."/>
            <person name="Elazar M."/>
            <person name="Youssef S.A."/>
            <person name="El-Shabrawy E.S.M."/>
            <person name="Shalaby A.B.A."/>
            <person name="Houterman P."/>
            <person name="Brock N.L."/>
            <person name="Burkhardt I."/>
            <person name="Tsavkelova E.A."/>
            <person name="Dickschat J.S."/>
            <person name="Galuszka P."/>
            <person name="Gueldener U."/>
            <person name="Tudzynski B."/>
        </authorList>
    </citation>
    <scope>NUCLEOTIDE SEQUENCE [LARGE SCALE GENOMIC DNA]</scope>
    <source>
        <strain evidence="2">ET1</strain>
    </source>
</reference>
<dbReference type="Proteomes" id="UP000183971">
    <property type="component" value="Unassembled WGS sequence"/>
</dbReference>
<gene>
    <name evidence="1" type="ORF">FPRO_01483</name>
</gene>
<dbReference type="EMBL" id="FJOF01000001">
    <property type="protein sequence ID" value="CZR33997.1"/>
    <property type="molecule type" value="Genomic_DNA"/>
</dbReference>
<evidence type="ECO:0000313" key="2">
    <source>
        <dbReference type="Proteomes" id="UP000183971"/>
    </source>
</evidence>
<proteinExistence type="predicted"/>
<comment type="caution">
    <text evidence="1">The sequence shown here is derived from an EMBL/GenBank/DDBJ whole genome shotgun (WGS) entry which is preliminary data.</text>
</comment>
<keyword evidence="2" id="KW-1185">Reference proteome</keyword>
<dbReference type="RefSeq" id="XP_031074990.1">
    <property type="nucleotide sequence ID" value="XM_031230972.1"/>
</dbReference>